<keyword evidence="1" id="KW-0732">Signal</keyword>
<protein>
    <recommendedName>
        <fullName evidence="4">Lipoprotein</fullName>
    </recommendedName>
</protein>
<evidence type="ECO:0000256" key="1">
    <source>
        <dbReference type="SAM" id="SignalP"/>
    </source>
</evidence>
<dbReference type="PROSITE" id="PS51257">
    <property type="entry name" value="PROKAR_LIPOPROTEIN"/>
    <property type="match status" value="1"/>
</dbReference>
<dbReference type="STRING" id="265726.KY46_05585"/>
<dbReference type="Gene3D" id="3.30.300.250">
    <property type="match status" value="1"/>
</dbReference>
<name>A0A0F5VF34_9GAMM</name>
<organism evidence="2 3">
    <name type="scientific">Photobacterium halotolerans</name>
    <dbReference type="NCBI Taxonomy" id="265726"/>
    <lineage>
        <taxon>Bacteria</taxon>
        <taxon>Pseudomonadati</taxon>
        <taxon>Pseudomonadota</taxon>
        <taxon>Gammaproteobacteria</taxon>
        <taxon>Vibrionales</taxon>
        <taxon>Vibrionaceae</taxon>
        <taxon>Photobacterium</taxon>
    </lineage>
</organism>
<gene>
    <name evidence="2" type="ORF">KY46_05585</name>
</gene>
<dbReference type="Pfam" id="PF16549">
    <property type="entry name" value="T2SSS_2"/>
    <property type="match status" value="1"/>
</dbReference>
<evidence type="ECO:0000313" key="3">
    <source>
        <dbReference type="Proteomes" id="UP000033633"/>
    </source>
</evidence>
<keyword evidence="3" id="KW-1185">Reference proteome</keyword>
<comment type="caution">
    <text evidence="2">The sequence shown here is derived from an EMBL/GenBank/DDBJ whole genome shotgun (WGS) entry which is preliminary data.</text>
</comment>
<feature type="chain" id="PRO_5002496682" description="Lipoprotein" evidence="1">
    <location>
        <begin position="24"/>
        <end position="136"/>
    </location>
</feature>
<reference evidence="2 3" key="1">
    <citation type="submission" date="2014-12" db="EMBL/GenBank/DDBJ databases">
        <title>Mercury Reductase activity and rhizosphere competence traits in the genome of root associated Photobacterium halotolerans MELD1.</title>
        <authorList>
            <person name="Mathew D.C."/>
            <person name="Huang C.-C."/>
        </authorList>
    </citation>
    <scope>NUCLEOTIDE SEQUENCE [LARGE SCALE GENOMIC DNA]</scope>
    <source>
        <strain evidence="2 3">MELD1</strain>
    </source>
</reference>
<feature type="signal peptide" evidence="1">
    <location>
        <begin position="1"/>
        <end position="23"/>
    </location>
</feature>
<dbReference type="OrthoDB" id="5918264at2"/>
<dbReference type="Proteomes" id="UP000033633">
    <property type="component" value="Unassembled WGS sequence"/>
</dbReference>
<proteinExistence type="predicted"/>
<dbReference type="EMBL" id="JWYV01000003">
    <property type="protein sequence ID" value="KKD00791.1"/>
    <property type="molecule type" value="Genomic_DNA"/>
</dbReference>
<sequence length="136" mass="14420">MNRASIKALFAAVMAAVVLTGCAKSQEDLTNELAERRAAVINSKAPYPKIDQYQIMKAKAQQNIVEITILYGGGGKVAPTQAAQAAAANFCSNPELTPMVSEGLGYLIQILDMRGRPVVQQPINAQFCAQIVAPGS</sequence>
<dbReference type="RefSeq" id="WP_046219866.1">
    <property type="nucleotide sequence ID" value="NZ_JWYV01000003.1"/>
</dbReference>
<dbReference type="InterPro" id="IPR016502">
    <property type="entry name" value="T2SSS_2"/>
</dbReference>
<evidence type="ECO:0000313" key="2">
    <source>
        <dbReference type="EMBL" id="KKD00791.1"/>
    </source>
</evidence>
<accession>A0A0F5VF34</accession>
<dbReference type="AlphaFoldDB" id="A0A0F5VF34"/>
<dbReference type="PATRIC" id="fig|265726.11.peg.3011"/>
<evidence type="ECO:0008006" key="4">
    <source>
        <dbReference type="Google" id="ProtNLM"/>
    </source>
</evidence>